<dbReference type="RefSeq" id="WP_141778559.1">
    <property type="nucleotide sequence ID" value="NZ_VFOV01000001.1"/>
</dbReference>
<organism evidence="3 4">
    <name type="scientific">Nocardioides albertanoniae</name>
    <dbReference type="NCBI Taxonomy" id="1175486"/>
    <lineage>
        <taxon>Bacteria</taxon>
        <taxon>Bacillati</taxon>
        <taxon>Actinomycetota</taxon>
        <taxon>Actinomycetes</taxon>
        <taxon>Propionibacteriales</taxon>
        <taxon>Nocardioidaceae</taxon>
        <taxon>Nocardioides</taxon>
    </lineage>
</organism>
<proteinExistence type="predicted"/>
<dbReference type="Gene3D" id="2.60.120.260">
    <property type="entry name" value="Galactose-binding domain-like"/>
    <property type="match status" value="1"/>
</dbReference>
<dbReference type="SUPFAM" id="SSF49785">
    <property type="entry name" value="Galactose-binding domain-like"/>
    <property type="match status" value="1"/>
</dbReference>
<comment type="caution">
    <text evidence="3">The sequence shown here is derived from an EMBL/GenBank/DDBJ whole genome shotgun (WGS) entry which is preliminary data.</text>
</comment>
<protein>
    <submittedName>
        <fullName evidence="3">LicD family protein</fullName>
    </submittedName>
</protein>
<dbReference type="PANTHER" id="PTHR13627">
    <property type="entry name" value="FUKUTIN RELATED PROTEIN"/>
    <property type="match status" value="1"/>
</dbReference>
<dbReference type="InterPro" id="IPR007074">
    <property type="entry name" value="LicD/FKTN/FKRP_NTP_transf"/>
</dbReference>
<reference evidence="3 4" key="1">
    <citation type="submission" date="2019-06" db="EMBL/GenBank/DDBJ databases">
        <title>Sequencing the genomes of 1000 actinobacteria strains.</title>
        <authorList>
            <person name="Klenk H.-P."/>
        </authorList>
    </citation>
    <scope>NUCLEOTIDE SEQUENCE [LARGE SCALE GENOMIC DNA]</scope>
    <source>
        <strain evidence="3 4">DSM 25218</strain>
    </source>
</reference>
<dbReference type="PANTHER" id="PTHR13627:SF31">
    <property type="entry name" value="RIBITOL 5-PHOSPHATE TRANSFERASE FKRP"/>
    <property type="match status" value="1"/>
</dbReference>
<accession>A0A543A193</accession>
<dbReference type="EMBL" id="VFOV01000001">
    <property type="protein sequence ID" value="TQL66345.1"/>
    <property type="molecule type" value="Genomic_DNA"/>
</dbReference>
<dbReference type="AlphaFoldDB" id="A0A543A193"/>
<dbReference type="Proteomes" id="UP000320209">
    <property type="component" value="Unassembled WGS sequence"/>
</dbReference>
<feature type="domain" description="LicD/FKTN/FKRP nucleotidyltransferase" evidence="2">
    <location>
        <begin position="370"/>
        <end position="452"/>
    </location>
</feature>
<dbReference type="Pfam" id="PF04991">
    <property type="entry name" value="LicD"/>
    <property type="match status" value="1"/>
</dbReference>
<feature type="compositionally biased region" description="Polar residues" evidence="1">
    <location>
        <begin position="121"/>
        <end position="132"/>
    </location>
</feature>
<feature type="region of interest" description="Disordered" evidence="1">
    <location>
        <begin position="117"/>
        <end position="138"/>
    </location>
</feature>
<dbReference type="InterPro" id="IPR008979">
    <property type="entry name" value="Galactose-bd-like_sf"/>
</dbReference>
<evidence type="ECO:0000259" key="2">
    <source>
        <dbReference type="Pfam" id="PF04991"/>
    </source>
</evidence>
<evidence type="ECO:0000313" key="3">
    <source>
        <dbReference type="EMBL" id="TQL66345.1"/>
    </source>
</evidence>
<dbReference type="InterPro" id="IPR052613">
    <property type="entry name" value="LicD_transferase"/>
</dbReference>
<dbReference type="GO" id="GO:0009100">
    <property type="term" value="P:glycoprotein metabolic process"/>
    <property type="evidence" value="ECO:0007669"/>
    <property type="project" value="UniProtKB-ARBA"/>
</dbReference>
<feature type="compositionally biased region" description="Low complexity" evidence="1">
    <location>
        <begin position="19"/>
        <end position="30"/>
    </location>
</feature>
<feature type="region of interest" description="Disordered" evidence="1">
    <location>
        <begin position="18"/>
        <end position="46"/>
    </location>
</feature>
<evidence type="ECO:0000313" key="4">
    <source>
        <dbReference type="Proteomes" id="UP000320209"/>
    </source>
</evidence>
<gene>
    <name evidence="3" type="ORF">FB381_0198</name>
</gene>
<dbReference type="OrthoDB" id="3780655at2"/>
<name>A0A543A193_9ACTN</name>
<keyword evidence="4" id="KW-1185">Reference proteome</keyword>
<evidence type="ECO:0000256" key="1">
    <source>
        <dbReference type="SAM" id="MobiDB-lite"/>
    </source>
</evidence>
<sequence>MTGKRSIGGALRSMLRRPAASQAANQAATQGSTEAATRPESLHVREPVRLRRLPGTPTMFPSLGWFGGIGAAYLSVPLAGPVSVLRVHVPEKVEGQVDLRGFELYSGGTVVPVRAADQEVEQSSAAPSQPKGTNAFEYGSLRTKKETGAWWSVRLATPVEADELRVYNRRDGWGNRSRRLTVAVGGPDGGFHTVWSLDSDRVVSRTLALVSRLLGREVGADVLESEDSARAAHAEVLADLARLAEKGLLTPDAEEQRLLTALIPLRLPADAALTDDEWTLAGHLLAAERLRFPTTATSMPTYQLVLGSTVELRRLETEVNRAAAVIGGEPAGLTRHGFRDHGVLRKRSAGYVETMRHATALLTELGKPALMAYGTLLGAVREGDFLAHDDDVDMLIPLEAATREEAEPLLAALRDEIAERGWKVARPNNQLNFHITDPETGLHIDLFPLLVDGDATTLHMEKMKLRPIATSLVLPASEISFHGTALLAPADPEGFLAERYGPTWGTPDPFYDWPWKLSDASD</sequence>